<feature type="compositionally biased region" description="Basic and acidic residues" evidence="1">
    <location>
        <begin position="18"/>
        <end position="30"/>
    </location>
</feature>
<feature type="region of interest" description="Disordered" evidence="1">
    <location>
        <begin position="74"/>
        <end position="184"/>
    </location>
</feature>
<organism evidence="2 3">
    <name type="scientific">Thalassiosira oceanica</name>
    <name type="common">Marine diatom</name>
    <dbReference type="NCBI Taxonomy" id="159749"/>
    <lineage>
        <taxon>Eukaryota</taxon>
        <taxon>Sar</taxon>
        <taxon>Stramenopiles</taxon>
        <taxon>Ochrophyta</taxon>
        <taxon>Bacillariophyta</taxon>
        <taxon>Coscinodiscophyceae</taxon>
        <taxon>Thalassiosirophycidae</taxon>
        <taxon>Thalassiosirales</taxon>
        <taxon>Thalassiosiraceae</taxon>
        <taxon>Thalassiosira</taxon>
    </lineage>
</organism>
<comment type="caution">
    <text evidence="2">The sequence shown here is derived from an EMBL/GenBank/DDBJ whole genome shotgun (WGS) entry which is preliminary data.</text>
</comment>
<sequence>LLFRVRWVSARHAQAEGKAASEEVASRTEESSLQCPHARRGPHHAAAALARNLELWSLVSLNHDVLLRPLRRPLSRPRHGAADPGVQPARTNAPAPLDGGRHRRDRRHVPPQLPSGPHQAPEPLDQASPPHAQEPDGSLALPERPAPEHEHGLEVYPELSAQGEEDLPRFGDDRDQGHRPFRQV</sequence>
<proteinExistence type="predicted"/>
<keyword evidence="3" id="KW-1185">Reference proteome</keyword>
<reference evidence="2 3" key="1">
    <citation type="journal article" date="2012" name="Genome Biol.">
        <title>Genome and low-iron response of an oceanic diatom adapted to chronic iron limitation.</title>
        <authorList>
            <person name="Lommer M."/>
            <person name="Specht M."/>
            <person name="Roy A.S."/>
            <person name="Kraemer L."/>
            <person name="Andreson R."/>
            <person name="Gutowska M.A."/>
            <person name="Wolf J."/>
            <person name="Bergner S.V."/>
            <person name="Schilhabel M.B."/>
            <person name="Klostermeier U.C."/>
            <person name="Beiko R.G."/>
            <person name="Rosenstiel P."/>
            <person name="Hippler M."/>
            <person name="Laroche J."/>
        </authorList>
    </citation>
    <scope>NUCLEOTIDE SEQUENCE [LARGE SCALE GENOMIC DNA]</scope>
    <source>
        <strain evidence="2 3">CCMP1005</strain>
    </source>
</reference>
<gene>
    <name evidence="2" type="ORF">THAOC_07397</name>
</gene>
<evidence type="ECO:0000313" key="3">
    <source>
        <dbReference type="Proteomes" id="UP000266841"/>
    </source>
</evidence>
<feature type="non-terminal residue" evidence="2">
    <location>
        <position position="1"/>
    </location>
</feature>
<name>K0SXR1_THAOC</name>
<dbReference type="Proteomes" id="UP000266841">
    <property type="component" value="Unassembled WGS sequence"/>
</dbReference>
<evidence type="ECO:0000313" key="2">
    <source>
        <dbReference type="EMBL" id="EJK71188.1"/>
    </source>
</evidence>
<feature type="compositionally biased region" description="Basic and acidic residues" evidence="1">
    <location>
        <begin position="166"/>
        <end position="178"/>
    </location>
</feature>
<accession>K0SXR1</accession>
<protein>
    <submittedName>
        <fullName evidence="2">Uncharacterized protein</fullName>
    </submittedName>
</protein>
<evidence type="ECO:0000256" key="1">
    <source>
        <dbReference type="SAM" id="MobiDB-lite"/>
    </source>
</evidence>
<dbReference type="AlphaFoldDB" id="K0SXR1"/>
<dbReference type="EMBL" id="AGNL01007529">
    <property type="protein sequence ID" value="EJK71188.1"/>
    <property type="molecule type" value="Genomic_DNA"/>
</dbReference>
<feature type="region of interest" description="Disordered" evidence="1">
    <location>
        <begin position="18"/>
        <end position="39"/>
    </location>
</feature>